<evidence type="ECO:0000256" key="1">
    <source>
        <dbReference type="SAM" id="MobiDB-lite"/>
    </source>
</evidence>
<feature type="domain" description="Rab-GAP TBC" evidence="2">
    <location>
        <begin position="618"/>
        <end position="895"/>
    </location>
</feature>
<dbReference type="RefSeq" id="XP_025345104.1">
    <property type="nucleotide sequence ID" value="XM_025495170.1"/>
</dbReference>
<feature type="region of interest" description="Disordered" evidence="1">
    <location>
        <begin position="923"/>
        <end position="957"/>
    </location>
</feature>
<dbReference type="PROSITE" id="PS50086">
    <property type="entry name" value="TBC_RABGAP"/>
    <property type="match status" value="1"/>
</dbReference>
<feature type="compositionally biased region" description="Low complexity" evidence="1">
    <location>
        <begin position="700"/>
        <end position="714"/>
    </location>
</feature>
<feature type="compositionally biased region" description="Polar residues" evidence="1">
    <location>
        <begin position="496"/>
        <end position="508"/>
    </location>
</feature>
<accession>A0A316TZ31</accession>
<name>A0A316TZ31_9BASI</name>
<feature type="compositionally biased region" description="Polar residues" evidence="1">
    <location>
        <begin position="94"/>
        <end position="113"/>
    </location>
</feature>
<feature type="compositionally biased region" description="Low complexity" evidence="1">
    <location>
        <begin position="311"/>
        <end position="328"/>
    </location>
</feature>
<dbReference type="Gene3D" id="1.10.472.80">
    <property type="entry name" value="Ypt/Rab-GAP domain of gyp1p, domain 3"/>
    <property type="match status" value="1"/>
</dbReference>
<dbReference type="EMBL" id="KZ819339">
    <property type="protein sequence ID" value="PWN17944.1"/>
    <property type="molecule type" value="Genomic_DNA"/>
</dbReference>
<dbReference type="Gene3D" id="1.10.8.270">
    <property type="entry name" value="putative rabgap domain of human tbc1 domain family member 14 like domains"/>
    <property type="match status" value="1"/>
</dbReference>
<feature type="compositionally biased region" description="Basic residues" evidence="1">
    <location>
        <begin position="680"/>
        <end position="690"/>
    </location>
</feature>
<feature type="compositionally biased region" description="Polar residues" evidence="1">
    <location>
        <begin position="186"/>
        <end position="208"/>
    </location>
</feature>
<organism evidence="3 4">
    <name type="scientific">Pseudomicrostroma glucosiphilum</name>
    <dbReference type="NCBI Taxonomy" id="1684307"/>
    <lineage>
        <taxon>Eukaryota</taxon>
        <taxon>Fungi</taxon>
        <taxon>Dikarya</taxon>
        <taxon>Basidiomycota</taxon>
        <taxon>Ustilaginomycotina</taxon>
        <taxon>Exobasidiomycetes</taxon>
        <taxon>Microstromatales</taxon>
        <taxon>Microstromatales incertae sedis</taxon>
        <taxon>Pseudomicrostroma</taxon>
    </lineage>
</organism>
<feature type="compositionally biased region" description="Low complexity" evidence="1">
    <location>
        <begin position="923"/>
        <end position="934"/>
    </location>
</feature>
<dbReference type="PANTHER" id="PTHR47219:SF9">
    <property type="entry name" value="GTPASE ACTIVATING PROTEIN AND CENTROSOME-ASSOCIATED, ISOFORM B"/>
    <property type="match status" value="1"/>
</dbReference>
<feature type="compositionally biased region" description="Low complexity" evidence="1">
    <location>
        <begin position="209"/>
        <end position="221"/>
    </location>
</feature>
<evidence type="ECO:0000259" key="2">
    <source>
        <dbReference type="PROSITE" id="PS50086"/>
    </source>
</evidence>
<evidence type="ECO:0000313" key="3">
    <source>
        <dbReference type="EMBL" id="PWN17944.1"/>
    </source>
</evidence>
<evidence type="ECO:0000313" key="4">
    <source>
        <dbReference type="Proteomes" id="UP000245942"/>
    </source>
</evidence>
<feature type="compositionally biased region" description="Low complexity" evidence="1">
    <location>
        <begin position="356"/>
        <end position="368"/>
    </location>
</feature>
<dbReference type="GO" id="GO:0031267">
    <property type="term" value="F:small GTPase binding"/>
    <property type="evidence" value="ECO:0007669"/>
    <property type="project" value="TreeGrafter"/>
</dbReference>
<dbReference type="GeneID" id="37016904"/>
<feature type="compositionally biased region" description="Polar residues" evidence="1">
    <location>
        <begin position="25"/>
        <end position="40"/>
    </location>
</feature>
<feature type="region of interest" description="Disordered" evidence="1">
    <location>
        <begin position="1"/>
        <end position="117"/>
    </location>
</feature>
<gene>
    <name evidence="3" type="ORF">BCV69DRAFT_315067</name>
</gene>
<dbReference type="Pfam" id="PF00566">
    <property type="entry name" value="RabGAP-TBC"/>
    <property type="match status" value="1"/>
</dbReference>
<sequence>MVEQQGSEQVEGLSNGLQRDLHLYSSPQDQQAAGSIQRHSSGPPLQAAPPLEPLVDERNRHAPSLRQPSAQSMSTNSYADSSNSNLLAPPDQLRPTSSIISNGTVASESWTSPEESEGDYVRKTYMHFDKIGVKGDGIVEGKEWTRHRAADGPAPWDAEAEGMGASGSLSRSNSERAGPRLKTPPSRETATSENSQSRTGASRNDNLDPSSAASSPTSPRRSLQRTRRAVSSSSSAAAVKSSPLAAPPTTANDYLQPSSQSLQGRTSCPSSPRSRWRSSRKSEGFAHFPPLGKSPSRSSQDEAYRHLEAPLSTMSAASSSTSLASTSAYGNGTSRSVSGSGLLHPNGAAARPGRIASASSTLSPLASPHGGASGRRMSESEMSEITELDSVDWGLQQEAEQRKRFTLGSRRFGGAGIGDETVDEEDEEEENWKRLDRYGFFSRDWSGQHGRICILPAATFSLVPNPGNTRSQSSKMAAASRAARSVVSATEVSPAQPVQSLRSSNPSRGVTPVASPHLGHTSNSSAGRSAGTGTPASSASAGAGAGDGETVEQHPKADAISAFRAKSQQAQREKEQSRIDKWSQMLVPGEKKGANTAFYTIRDDLKGSSKLERRVFKGIPDRWRSGAWWALVEMGTAQVGEGSTSSKTGTSQDANAKTEKLEAHVASPPAQSGLSEIKRKLSTRRPRKSRQSSGAGGSNGNASSTTRTKPSRSSEPLEVAAARRSRQDHIRRFSRLLNVPSPHDVQIDLDVPRTISNHVHFHTRYGLGQRSLFRVLHCFSLLCPQCGYCQGMGSLAATLLSYYPEEQAYALLVALHDSPKYALHDLFSPGFPGLLEGFHVQEKLAELLLPGLNGAMQREGVVGSAYATRWHITLFSSVVPFETQLRLWDVFLLVGRDAPVLFSLAVLHSLSLTVLRDPKDAGAEAAQGASSSSHPHSRSHSGNSGSGSGNVIVSSDPSPAPELDFEHIMSTLNQVFVPEDDEALLRWVERLAKDRRVQEVMGAARREWRSGAGVV</sequence>
<feature type="compositionally biased region" description="Low complexity" evidence="1">
    <location>
        <begin position="640"/>
        <end position="651"/>
    </location>
</feature>
<dbReference type="STRING" id="1684307.A0A316TZ31"/>
<feature type="compositionally biased region" description="Basic and acidic residues" evidence="1">
    <location>
        <begin position="571"/>
        <end position="581"/>
    </location>
</feature>
<dbReference type="InterPro" id="IPR035969">
    <property type="entry name" value="Rab-GAP_TBC_sf"/>
</dbReference>
<feature type="compositionally biased region" description="Polar residues" evidence="1">
    <location>
        <begin position="329"/>
        <end position="339"/>
    </location>
</feature>
<dbReference type="AlphaFoldDB" id="A0A316TZ31"/>
<dbReference type="PANTHER" id="PTHR47219">
    <property type="entry name" value="RAB GTPASE-ACTIVATING PROTEIN 1-LIKE"/>
    <property type="match status" value="1"/>
</dbReference>
<protein>
    <submittedName>
        <fullName evidence="3">RabGAP/TBC</fullName>
    </submittedName>
</protein>
<dbReference type="SMART" id="SM00164">
    <property type="entry name" value="TBC"/>
    <property type="match status" value="1"/>
</dbReference>
<feature type="compositionally biased region" description="Low complexity" evidence="1">
    <location>
        <begin position="521"/>
        <end position="542"/>
    </location>
</feature>
<feature type="compositionally biased region" description="Polar residues" evidence="1">
    <location>
        <begin position="249"/>
        <end position="264"/>
    </location>
</feature>
<dbReference type="OrthoDB" id="294251at2759"/>
<dbReference type="Proteomes" id="UP000245942">
    <property type="component" value="Unassembled WGS sequence"/>
</dbReference>
<reference evidence="3 4" key="1">
    <citation type="journal article" date="2018" name="Mol. Biol. Evol.">
        <title>Broad Genomic Sampling Reveals a Smut Pathogenic Ancestry of the Fungal Clade Ustilaginomycotina.</title>
        <authorList>
            <person name="Kijpornyongpan T."/>
            <person name="Mondo S.J."/>
            <person name="Barry K."/>
            <person name="Sandor L."/>
            <person name="Lee J."/>
            <person name="Lipzen A."/>
            <person name="Pangilinan J."/>
            <person name="LaButti K."/>
            <person name="Hainaut M."/>
            <person name="Henrissat B."/>
            <person name="Grigoriev I.V."/>
            <person name="Spatafora J.W."/>
            <person name="Aime M.C."/>
        </authorList>
    </citation>
    <scope>NUCLEOTIDE SEQUENCE [LARGE SCALE GENOMIC DNA]</scope>
    <source>
        <strain evidence="3 4">MCA 4718</strain>
    </source>
</reference>
<feature type="compositionally biased region" description="Polar residues" evidence="1">
    <location>
        <begin position="66"/>
        <end position="86"/>
    </location>
</feature>
<proteinExistence type="predicted"/>
<feature type="region of interest" description="Disordered" evidence="1">
    <location>
        <begin position="638"/>
        <end position="725"/>
    </location>
</feature>
<dbReference type="InterPro" id="IPR050302">
    <property type="entry name" value="Rab_GAP_TBC_domain"/>
</dbReference>
<dbReference type="InterPro" id="IPR000195">
    <property type="entry name" value="Rab-GAP-TBC_dom"/>
</dbReference>
<feature type="compositionally biased region" description="Low complexity" evidence="1">
    <location>
        <begin position="229"/>
        <end position="248"/>
    </location>
</feature>
<dbReference type="FunFam" id="1.10.8.270:FF:000023">
    <property type="entry name" value="TBC domain-containing protein C1778.09"/>
    <property type="match status" value="1"/>
</dbReference>
<dbReference type="SUPFAM" id="SSF47923">
    <property type="entry name" value="Ypt/Rab-GAP domain of gyp1p"/>
    <property type="match status" value="2"/>
</dbReference>
<feature type="region of interest" description="Disordered" evidence="1">
    <location>
        <begin position="147"/>
        <end position="383"/>
    </location>
</feature>
<keyword evidence="4" id="KW-1185">Reference proteome</keyword>
<dbReference type="GO" id="GO:0005096">
    <property type="term" value="F:GTPase activator activity"/>
    <property type="evidence" value="ECO:0007669"/>
    <property type="project" value="TreeGrafter"/>
</dbReference>
<feature type="region of interest" description="Disordered" evidence="1">
    <location>
        <begin position="488"/>
        <end position="587"/>
    </location>
</feature>
<feature type="compositionally biased region" description="Basic and acidic residues" evidence="1">
    <location>
        <begin position="299"/>
        <end position="308"/>
    </location>
</feature>